<gene>
    <name evidence="4" type="ORF">PVL29_000212</name>
</gene>
<keyword evidence="1" id="KW-0863">Zinc-finger</keyword>
<sequence length="172" mass="19806">MNLLLTSSPLLLFPILMLCTFIFIRHDLFSKFIPQSIMSNYITPTASHLAWAWDFLLHYSLFPNSHKINVHENFDQGLNIGLYEPEEGSNEVVECAVCLCKIEEGEEIKELRCGHMFHRDCLDRWLGHRNGTCPLCRSCTAPSRMVNEVGEEVIVINFSSSSPGNRSMWWLR</sequence>
<keyword evidence="5" id="KW-1185">Reference proteome</keyword>
<dbReference type="PANTHER" id="PTHR47662:SF1">
    <property type="entry name" value="RING-TYPE DOMAIN-CONTAINING PROTEIN"/>
    <property type="match status" value="1"/>
</dbReference>
<protein>
    <recommendedName>
        <fullName evidence="3">RING-type domain-containing protein</fullName>
    </recommendedName>
</protein>
<keyword evidence="2" id="KW-0812">Transmembrane</keyword>
<name>A0AA39E5V3_VITRO</name>
<comment type="caution">
    <text evidence="4">The sequence shown here is derived from an EMBL/GenBank/DDBJ whole genome shotgun (WGS) entry which is preliminary data.</text>
</comment>
<dbReference type="Proteomes" id="UP001168098">
    <property type="component" value="Unassembled WGS sequence"/>
</dbReference>
<dbReference type="SUPFAM" id="SSF57850">
    <property type="entry name" value="RING/U-box"/>
    <property type="match status" value="1"/>
</dbReference>
<evidence type="ECO:0000313" key="5">
    <source>
        <dbReference type="Proteomes" id="UP001168098"/>
    </source>
</evidence>
<evidence type="ECO:0000313" key="4">
    <source>
        <dbReference type="EMBL" id="KAJ9708039.1"/>
    </source>
</evidence>
<dbReference type="AlphaFoldDB" id="A0AA39E5V3"/>
<reference evidence="4 5" key="1">
    <citation type="journal article" date="2023" name="BMC Biotechnol.">
        <title>Vitis rotundifolia cv Carlos genome sequencing.</title>
        <authorList>
            <person name="Huff M."/>
            <person name="Hulse-Kemp A."/>
            <person name="Scheffler B."/>
            <person name="Youngblood R."/>
            <person name="Simpson S."/>
            <person name="Babiker E."/>
            <person name="Staton M."/>
        </authorList>
    </citation>
    <scope>NUCLEOTIDE SEQUENCE [LARGE SCALE GENOMIC DNA]</scope>
    <source>
        <tissue evidence="4">Leaf</tissue>
    </source>
</reference>
<keyword evidence="1" id="KW-0479">Metal-binding</keyword>
<dbReference type="EMBL" id="JARBHA010000001">
    <property type="protein sequence ID" value="KAJ9708039.1"/>
    <property type="molecule type" value="Genomic_DNA"/>
</dbReference>
<dbReference type="PROSITE" id="PS50089">
    <property type="entry name" value="ZF_RING_2"/>
    <property type="match status" value="1"/>
</dbReference>
<dbReference type="PANTHER" id="PTHR47662">
    <property type="entry name" value="RING-TYPE DOMAIN-CONTAINING PROTEIN"/>
    <property type="match status" value="1"/>
</dbReference>
<evidence type="ECO:0000256" key="1">
    <source>
        <dbReference type="PROSITE-ProRule" id="PRU00175"/>
    </source>
</evidence>
<dbReference type="InterPro" id="IPR013083">
    <property type="entry name" value="Znf_RING/FYVE/PHD"/>
</dbReference>
<dbReference type="GO" id="GO:0008270">
    <property type="term" value="F:zinc ion binding"/>
    <property type="evidence" value="ECO:0007669"/>
    <property type="project" value="UniProtKB-KW"/>
</dbReference>
<evidence type="ECO:0000256" key="2">
    <source>
        <dbReference type="SAM" id="Phobius"/>
    </source>
</evidence>
<keyword evidence="1" id="KW-0862">Zinc</keyword>
<dbReference type="Pfam" id="PF13639">
    <property type="entry name" value="zf-RING_2"/>
    <property type="match status" value="1"/>
</dbReference>
<evidence type="ECO:0000259" key="3">
    <source>
        <dbReference type="PROSITE" id="PS50089"/>
    </source>
</evidence>
<keyword evidence="2" id="KW-0472">Membrane</keyword>
<dbReference type="Gene3D" id="3.30.40.10">
    <property type="entry name" value="Zinc/RING finger domain, C3HC4 (zinc finger)"/>
    <property type="match status" value="1"/>
</dbReference>
<feature type="domain" description="RING-type" evidence="3">
    <location>
        <begin position="95"/>
        <end position="137"/>
    </location>
</feature>
<accession>A0AA39E5V3</accession>
<dbReference type="InterPro" id="IPR001841">
    <property type="entry name" value="Znf_RING"/>
</dbReference>
<dbReference type="SMART" id="SM00184">
    <property type="entry name" value="RING"/>
    <property type="match status" value="1"/>
</dbReference>
<keyword evidence="2" id="KW-1133">Transmembrane helix</keyword>
<organism evidence="4 5">
    <name type="scientific">Vitis rotundifolia</name>
    <name type="common">Muscadine grape</name>
    <dbReference type="NCBI Taxonomy" id="103349"/>
    <lineage>
        <taxon>Eukaryota</taxon>
        <taxon>Viridiplantae</taxon>
        <taxon>Streptophyta</taxon>
        <taxon>Embryophyta</taxon>
        <taxon>Tracheophyta</taxon>
        <taxon>Spermatophyta</taxon>
        <taxon>Magnoliopsida</taxon>
        <taxon>eudicotyledons</taxon>
        <taxon>Gunneridae</taxon>
        <taxon>Pentapetalae</taxon>
        <taxon>rosids</taxon>
        <taxon>Vitales</taxon>
        <taxon>Vitaceae</taxon>
        <taxon>Viteae</taxon>
        <taxon>Vitis</taxon>
    </lineage>
</organism>
<feature type="transmembrane region" description="Helical" evidence="2">
    <location>
        <begin position="6"/>
        <end position="24"/>
    </location>
</feature>
<proteinExistence type="predicted"/>